<proteinExistence type="predicted"/>
<dbReference type="InterPro" id="IPR010148">
    <property type="entry name" value="CRISPR-assoc_prot_CT1975"/>
</dbReference>
<dbReference type="RefSeq" id="WP_369600855.1">
    <property type="nucleotide sequence ID" value="NZ_CP154858.1"/>
</dbReference>
<evidence type="ECO:0000313" key="1">
    <source>
        <dbReference type="EMBL" id="XDT71831.1"/>
    </source>
</evidence>
<protein>
    <submittedName>
        <fullName evidence="1">Type I-E CRISPR-associated protein Cas7/Cse4/CasC</fullName>
    </submittedName>
</protein>
<organism evidence="1">
    <name type="scientific">Thermohahella caldifontis</name>
    <dbReference type="NCBI Taxonomy" id="3142973"/>
    <lineage>
        <taxon>Bacteria</taxon>
        <taxon>Pseudomonadati</taxon>
        <taxon>Pseudomonadota</taxon>
        <taxon>Gammaproteobacteria</taxon>
        <taxon>Oceanospirillales</taxon>
        <taxon>Hahellaceae</taxon>
        <taxon>Thermohahella</taxon>
    </lineage>
</organism>
<dbReference type="KEGG" id="tcd:AAIA72_13615"/>
<accession>A0AB39UU88</accession>
<dbReference type="Pfam" id="PF09344">
    <property type="entry name" value="Cas_CT1975"/>
    <property type="match status" value="1"/>
</dbReference>
<reference evidence="1" key="1">
    <citation type="submission" date="2024-05" db="EMBL/GenBank/DDBJ databases">
        <title>Genome sequencing of novel strain.</title>
        <authorList>
            <person name="Ganbat D."/>
            <person name="Ganbat S."/>
            <person name="Lee S.-J."/>
        </authorList>
    </citation>
    <scope>NUCLEOTIDE SEQUENCE</scope>
    <source>
        <strain evidence="1">SMD15-11</strain>
    </source>
</reference>
<dbReference type="NCBIfam" id="TIGR01869">
    <property type="entry name" value="casC_Cse4"/>
    <property type="match status" value="1"/>
</dbReference>
<dbReference type="EMBL" id="CP154858">
    <property type="protein sequence ID" value="XDT71831.1"/>
    <property type="molecule type" value="Genomic_DNA"/>
</dbReference>
<sequence>MTQFIQLHILTAYPPANLNRDDLGRPKTAKMGGVDRLRVSSQSLKRNWRVSDLFQEAMGRHIGTRTKRLGTQIYERMVSRGVNEKKALEWAKAIAGEFGALKKDKKNPLNELEIEQLVHLAPEEVEAVDQLVEKLIDEDRAPEKEELDLLRSQSRAVDIALFGRMLASKPSFNVEAACQVAHAISVHPVTIEDDYFTAVDDLNDHSEDAGAAHIGEAGFAAGLFYSYVCINRDQLIENLDGDVVLADKAIRALTEAAVKVSPSGKQNSFASRAYASFVLAEKGEQQPRSLSVAYLKPIDQRVSDDFARDAITALKKQAENFDKVYGPCADDRYELNVVDAEGTLPDLLNFVAPAANQA</sequence>
<dbReference type="AlphaFoldDB" id="A0AB39UU88"/>
<name>A0AB39UU88_9GAMM</name>
<gene>
    <name evidence="1" type="primary">cas7e</name>
    <name evidence="1" type="ORF">AAIA72_13615</name>
</gene>